<evidence type="ECO:0000256" key="3">
    <source>
        <dbReference type="ARBA" id="ARBA00022475"/>
    </source>
</evidence>
<evidence type="ECO:0000256" key="2">
    <source>
        <dbReference type="ARBA" id="ARBA00022448"/>
    </source>
</evidence>
<name>A0A2V5K3F5_9BACL</name>
<dbReference type="Pfam" id="PF00528">
    <property type="entry name" value="BPD_transp_1"/>
    <property type="match status" value="1"/>
</dbReference>
<keyword evidence="4 7" id="KW-0812">Transmembrane</keyword>
<dbReference type="InterPro" id="IPR000515">
    <property type="entry name" value="MetI-like"/>
</dbReference>
<evidence type="ECO:0000256" key="5">
    <source>
        <dbReference type="ARBA" id="ARBA00022989"/>
    </source>
</evidence>
<comment type="caution">
    <text evidence="9">The sequence shown here is derived from an EMBL/GenBank/DDBJ whole genome shotgun (WGS) entry which is preliminary data.</text>
</comment>
<feature type="domain" description="ABC transmembrane type-1" evidence="8">
    <location>
        <begin position="75"/>
        <end position="278"/>
    </location>
</feature>
<dbReference type="PANTHER" id="PTHR43744">
    <property type="entry name" value="ABC TRANSPORTER PERMEASE PROTEIN MG189-RELATED-RELATED"/>
    <property type="match status" value="1"/>
</dbReference>
<dbReference type="Proteomes" id="UP000247476">
    <property type="component" value="Unassembled WGS sequence"/>
</dbReference>
<comment type="similarity">
    <text evidence="7">Belongs to the binding-protein-dependent transport system permease family.</text>
</comment>
<dbReference type="GO" id="GO:0005886">
    <property type="term" value="C:plasma membrane"/>
    <property type="evidence" value="ECO:0007669"/>
    <property type="project" value="UniProtKB-SubCell"/>
</dbReference>
<evidence type="ECO:0000256" key="1">
    <source>
        <dbReference type="ARBA" id="ARBA00004651"/>
    </source>
</evidence>
<evidence type="ECO:0000259" key="8">
    <source>
        <dbReference type="PROSITE" id="PS50928"/>
    </source>
</evidence>
<dbReference type="CDD" id="cd06261">
    <property type="entry name" value="TM_PBP2"/>
    <property type="match status" value="1"/>
</dbReference>
<proteinExistence type="inferred from homology"/>
<dbReference type="SUPFAM" id="SSF161098">
    <property type="entry name" value="MetI-like"/>
    <property type="match status" value="1"/>
</dbReference>
<keyword evidence="10" id="KW-1185">Reference proteome</keyword>
<feature type="transmembrane region" description="Helical" evidence="7">
    <location>
        <begin position="262"/>
        <end position="279"/>
    </location>
</feature>
<dbReference type="InterPro" id="IPR035906">
    <property type="entry name" value="MetI-like_sf"/>
</dbReference>
<sequence length="294" mass="32606">MVENPSFGRKLFVAANYAVLLALAFVCLFPLVHVLAVSFSSSGAAAAGRVGLWPVEFTTKAYAFVLGKEEFVRSFGVSVRRLVLGTALNMALCVLIAYPLSKETRDFKLRTVYVWYFFVTILFGGGLVPTYMTVKNTGLMDTIWALVLPNAVPVFNVILVLNFFRGLPKELEEAAFIDGAGHMRTLWSLYVPLSKPVLATVLLFTMVGHWNAWFDGLIYMNDPTRYPLQSYLQTIIINQDVSAMSDSDVELMKQLSNQTVKAAQIFLGAMPIVVVYPFLQKFFVKGIVLGSVKG</sequence>
<accession>A0A2V5K3F5</accession>
<feature type="transmembrane region" description="Helical" evidence="7">
    <location>
        <begin position="143"/>
        <end position="164"/>
    </location>
</feature>
<evidence type="ECO:0000256" key="7">
    <source>
        <dbReference type="RuleBase" id="RU363032"/>
    </source>
</evidence>
<dbReference type="Gene3D" id="1.10.3720.10">
    <property type="entry name" value="MetI-like"/>
    <property type="match status" value="1"/>
</dbReference>
<keyword evidence="3" id="KW-1003">Cell membrane</keyword>
<dbReference type="GO" id="GO:0055085">
    <property type="term" value="P:transmembrane transport"/>
    <property type="evidence" value="ECO:0007669"/>
    <property type="project" value="InterPro"/>
</dbReference>
<keyword evidence="5 7" id="KW-1133">Transmembrane helix</keyword>
<evidence type="ECO:0000313" key="9">
    <source>
        <dbReference type="EMBL" id="PYI53779.1"/>
    </source>
</evidence>
<dbReference type="OrthoDB" id="9810086at2"/>
<dbReference type="AlphaFoldDB" id="A0A2V5K3F5"/>
<evidence type="ECO:0000256" key="4">
    <source>
        <dbReference type="ARBA" id="ARBA00022692"/>
    </source>
</evidence>
<keyword evidence="6 7" id="KW-0472">Membrane</keyword>
<feature type="transmembrane region" description="Helical" evidence="7">
    <location>
        <begin position="185"/>
        <end position="207"/>
    </location>
</feature>
<keyword evidence="2 7" id="KW-0813">Transport</keyword>
<dbReference type="PANTHER" id="PTHR43744:SF9">
    <property type="entry name" value="POLYGALACTURONAN_RHAMNOGALACTURONAN TRANSPORT SYSTEM PERMEASE PROTEIN YTCP"/>
    <property type="match status" value="1"/>
</dbReference>
<feature type="transmembrane region" description="Helical" evidence="7">
    <location>
        <begin position="112"/>
        <end position="131"/>
    </location>
</feature>
<reference evidence="9 10" key="1">
    <citation type="submission" date="2018-05" db="EMBL/GenBank/DDBJ databases">
        <title>Paenibacillus flagellatus sp. nov., isolated from selenium mineral soil.</title>
        <authorList>
            <person name="Dai X."/>
        </authorList>
    </citation>
    <scope>NUCLEOTIDE SEQUENCE [LARGE SCALE GENOMIC DNA]</scope>
    <source>
        <strain evidence="9 10">DXL2</strain>
    </source>
</reference>
<organism evidence="9 10">
    <name type="scientific">Paenibacillus flagellatus</name>
    <dbReference type="NCBI Taxonomy" id="2211139"/>
    <lineage>
        <taxon>Bacteria</taxon>
        <taxon>Bacillati</taxon>
        <taxon>Bacillota</taxon>
        <taxon>Bacilli</taxon>
        <taxon>Bacillales</taxon>
        <taxon>Paenibacillaceae</taxon>
        <taxon>Paenibacillus</taxon>
    </lineage>
</organism>
<gene>
    <name evidence="9" type="ORF">DLM86_14545</name>
</gene>
<dbReference type="EMBL" id="QJVJ01000006">
    <property type="protein sequence ID" value="PYI53779.1"/>
    <property type="molecule type" value="Genomic_DNA"/>
</dbReference>
<comment type="subcellular location">
    <subcellularLocation>
        <location evidence="1 7">Cell membrane</location>
        <topology evidence="1 7">Multi-pass membrane protein</topology>
    </subcellularLocation>
</comment>
<dbReference type="RefSeq" id="WP_110840767.1">
    <property type="nucleotide sequence ID" value="NZ_QJVJ01000006.1"/>
</dbReference>
<evidence type="ECO:0000256" key="6">
    <source>
        <dbReference type="ARBA" id="ARBA00023136"/>
    </source>
</evidence>
<protein>
    <submittedName>
        <fullName evidence="9">ABC transporter permease</fullName>
    </submittedName>
</protein>
<dbReference type="PROSITE" id="PS50928">
    <property type="entry name" value="ABC_TM1"/>
    <property type="match status" value="1"/>
</dbReference>
<evidence type="ECO:0000313" key="10">
    <source>
        <dbReference type="Proteomes" id="UP000247476"/>
    </source>
</evidence>
<feature type="transmembrane region" description="Helical" evidence="7">
    <location>
        <begin position="82"/>
        <end position="100"/>
    </location>
</feature>